<dbReference type="Pfam" id="PF04143">
    <property type="entry name" value="Sulf_transp"/>
    <property type="match status" value="1"/>
</dbReference>
<feature type="transmembrane region" description="Helical" evidence="9">
    <location>
        <begin position="118"/>
        <end position="139"/>
    </location>
</feature>
<evidence type="ECO:0000256" key="1">
    <source>
        <dbReference type="ARBA" id="ARBA00004429"/>
    </source>
</evidence>
<comment type="subcellular location">
    <subcellularLocation>
        <location evidence="1">Cell inner membrane</location>
        <topology evidence="1">Multi-pass membrane protein</topology>
    </subcellularLocation>
</comment>
<protein>
    <recommendedName>
        <fullName evidence="12">YeeE/YedE family protein</fullName>
    </recommendedName>
</protein>
<organism evidence="10 11">
    <name type="scientific">Thalassospira profundimaris</name>
    <dbReference type="NCBI Taxonomy" id="502049"/>
    <lineage>
        <taxon>Bacteria</taxon>
        <taxon>Pseudomonadati</taxon>
        <taxon>Pseudomonadota</taxon>
        <taxon>Alphaproteobacteria</taxon>
        <taxon>Rhodospirillales</taxon>
        <taxon>Thalassospiraceae</taxon>
        <taxon>Thalassospira</taxon>
    </lineage>
</organism>
<evidence type="ECO:0000256" key="3">
    <source>
        <dbReference type="ARBA" id="ARBA00022475"/>
    </source>
</evidence>
<accession>A0A367XJI9</accession>
<dbReference type="PANTHER" id="PTHR30574:SF1">
    <property type="entry name" value="SULPHUR TRANSPORT DOMAIN-CONTAINING PROTEIN"/>
    <property type="match status" value="1"/>
</dbReference>
<sequence>MENFTPFTALAGGALIGLAAGLYILLNGRIAGISGIIGGIIGAASAQKAERIAFICGLIAGPVILALVAGYRPAITVDASLPVLLLAGLLVGYGTSLGSGCTSGHGICGLARFSPRSLAATLAFMATGFLTTFVMRHLIGF</sequence>
<keyword evidence="3" id="KW-1003">Cell membrane</keyword>
<evidence type="ECO:0000256" key="5">
    <source>
        <dbReference type="ARBA" id="ARBA00022692"/>
    </source>
</evidence>
<evidence type="ECO:0008006" key="12">
    <source>
        <dbReference type="Google" id="ProtNLM"/>
    </source>
</evidence>
<reference evidence="10 11" key="1">
    <citation type="submission" date="2014-07" db="EMBL/GenBank/DDBJ databases">
        <title>Draft genome sequence of Thalassospira profundimaris S25-3-2.</title>
        <authorList>
            <person name="Lai Q."/>
            <person name="Shao Z."/>
        </authorList>
    </citation>
    <scope>NUCLEOTIDE SEQUENCE [LARGE SCALE GENOMIC DNA]</scope>
    <source>
        <strain evidence="10 11">S25-3-2</strain>
    </source>
</reference>
<feature type="transmembrane region" description="Helical" evidence="9">
    <location>
        <begin position="83"/>
        <end position="111"/>
    </location>
</feature>
<dbReference type="AlphaFoldDB" id="A0A367XJI9"/>
<evidence type="ECO:0000256" key="9">
    <source>
        <dbReference type="SAM" id="Phobius"/>
    </source>
</evidence>
<dbReference type="EMBL" id="JPWH01000001">
    <property type="protein sequence ID" value="RCK53817.1"/>
    <property type="molecule type" value="Genomic_DNA"/>
</dbReference>
<dbReference type="Proteomes" id="UP000252517">
    <property type="component" value="Unassembled WGS sequence"/>
</dbReference>
<comment type="caution">
    <text evidence="10">The sequence shown here is derived from an EMBL/GenBank/DDBJ whole genome shotgun (WGS) entry which is preliminary data.</text>
</comment>
<evidence type="ECO:0000256" key="6">
    <source>
        <dbReference type="ARBA" id="ARBA00022989"/>
    </source>
</evidence>
<dbReference type="OrthoDB" id="9814020at2"/>
<keyword evidence="5 9" id="KW-0812">Transmembrane</keyword>
<evidence type="ECO:0000313" key="11">
    <source>
        <dbReference type="Proteomes" id="UP000252517"/>
    </source>
</evidence>
<evidence type="ECO:0000256" key="7">
    <source>
        <dbReference type="ARBA" id="ARBA00023136"/>
    </source>
</evidence>
<name>A0A367XJI9_9PROT</name>
<keyword evidence="2" id="KW-0813">Transport</keyword>
<evidence type="ECO:0000313" key="10">
    <source>
        <dbReference type="EMBL" id="RCK53817.1"/>
    </source>
</evidence>
<evidence type="ECO:0000256" key="8">
    <source>
        <dbReference type="ARBA" id="ARBA00035655"/>
    </source>
</evidence>
<keyword evidence="6 9" id="KW-1133">Transmembrane helix</keyword>
<keyword evidence="4" id="KW-0997">Cell inner membrane</keyword>
<dbReference type="RefSeq" id="WP_114086399.1">
    <property type="nucleotide sequence ID" value="NZ_JPWH01000001.1"/>
</dbReference>
<dbReference type="PANTHER" id="PTHR30574">
    <property type="entry name" value="INNER MEMBRANE PROTEIN YEDE"/>
    <property type="match status" value="1"/>
</dbReference>
<gene>
    <name evidence="10" type="ORF">TH25_00030</name>
</gene>
<proteinExistence type="inferred from homology"/>
<comment type="similarity">
    <text evidence="8">Belongs to the TsuA/YedE (TC 9.B.102) family.</text>
</comment>
<evidence type="ECO:0000256" key="2">
    <source>
        <dbReference type="ARBA" id="ARBA00022448"/>
    </source>
</evidence>
<feature type="transmembrane region" description="Helical" evidence="9">
    <location>
        <begin position="6"/>
        <end position="26"/>
    </location>
</feature>
<keyword evidence="7 9" id="KW-0472">Membrane</keyword>
<evidence type="ECO:0000256" key="4">
    <source>
        <dbReference type="ARBA" id="ARBA00022519"/>
    </source>
</evidence>
<dbReference type="GO" id="GO:0005886">
    <property type="term" value="C:plasma membrane"/>
    <property type="evidence" value="ECO:0007669"/>
    <property type="project" value="UniProtKB-SubCell"/>
</dbReference>
<dbReference type="InterPro" id="IPR007272">
    <property type="entry name" value="Sulf_transp_TsuA/YedE"/>
</dbReference>
<feature type="transmembrane region" description="Helical" evidence="9">
    <location>
        <begin position="52"/>
        <end position="71"/>
    </location>
</feature>